<sequence length="119" mass="13218">MPVGVDEFVHKAVVSRLGDTALLRIPLITLAPLHKLAVPVAVSVAFSTFVFEGSRSRKVAVDDLPDSRSVALLMEWFFASVLRLLQMLCQRRNVSIIFIMTSALQDLHKPCRACNIRNA</sequence>
<protein>
    <submittedName>
        <fullName evidence="1">Uncharacterized protein</fullName>
    </submittedName>
</protein>
<organism evidence="1 2">
    <name type="scientific">Glossina palpalis gambiensis</name>
    <dbReference type="NCBI Taxonomy" id="67801"/>
    <lineage>
        <taxon>Eukaryota</taxon>
        <taxon>Metazoa</taxon>
        <taxon>Ecdysozoa</taxon>
        <taxon>Arthropoda</taxon>
        <taxon>Hexapoda</taxon>
        <taxon>Insecta</taxon>
        <taxon>Pterygota</taxon>
        <taxon>Neoptera</taxon>
        <taxon>Endopterygota</taxon>
        <taxon>Diptera</taxon>
        <taxon>Brachycera</taxon>
        <taxon>Muscomorpha</taxon>
        <taxon>Hippoboscoidea</taxon>
        <taxon>Glossinidae</taxon>
        <taxon>Glossina</taxon>
    </lineage>
</organism>
<evidence type="ECO:0000313" key="1">
    <source>
        <dbReference type="EnsemblMetazoa" id="GPPI019550-PA"/>
    </source>
</evidence>
<dbReference type="AlphaFoldDB" id="A0A1B0B5I0"/>
<reference evidence="1" key="2">
    <citation type="submission" date="2020-05" db="UniProtKB">
        <authorList>
            <consortium name="EnsemblMetazoa"/>
        </authorList>
    </citation>
    <scope>IDENTIFICATION</scope>
    <source>
        <strain evidence="1">IAEA</strain>
    </source>
</reference>
<proteinExistence type="predicted"/>
<dbReference type="EnsemblMetazoa" id="GPPI019550-RA">
    <property type="protein sequence ID" value="GPPI019550-PA"/>
    <property type="gene ID" value="GPPI019550"/>
</dbReference>
<keyword evidence="2" id="KW-1185">Reference proteome</keyword>
<reference evidence="2" key="1">
    <citation type="submission" date="2015-01" db="EMBL/GenBank/DDBJ databases">
        <authorList>
            <person name="Aksoy S."/>
            <person name="Warren W."/>
            <person name="Wilson R.K."/>
        </authorList>
    </citation>
    <scope>NUCLEOTIDE SEQUENCE [LARGE SCALE GENOMIC DNA]</scope>
    <source>
        <strain evidence="2">IAEA</strain>
    </source>
</reference>
<evidence type="ECO:0000313" key="2">
    <source>
        <dbReference type="Proteomes" id="UP000092460"/>
    </source>
</evidence>
<accession>A0A1B0B5I0</accession>
<dbReference type="VEuPathDB" id="VectorBase:GPPI019550"/>
<name>A0A1B0B5I0_9MUSC</name>
<dbReference type="Proteomes" id="UP000092460">
    <property type="component" value="Unassembled WGS sequence"/>
</dbReference>
<dbReference type="EMBL" id="JXJN01008724">
    <property type="status" value="NOT_ANNOTATED_CDS"/>
    <property type="molecule type" value="Genomic_DNA"/>
</dbReference>